<protein>
    <submittedName>
        <fullName evidence="2">Uncharacterized protein</fullName>
    </submittedName>
</protein>
<evidence type="ECO:0000256" key="1">
    <source>
        <dbReference type="SAM" id="Phobius"/>
    </source>
</evidence>
<proteinExistence type="predicted"/>
<dbReference type="RefSeq" id="XP_040766526.1">
    <property type="nucleotide sequence ID" value="XM_040902923.1"/>
</dbReference>
<reference evidence="2 3" key="1">
    <citation type="journal article" date="2016" name="Mol. Biol. Evol.">
        <title>Comparative Genomics of Early-Diverging Mushroom-Forming Fungi Provides Insights into the Origins of Lignocellulose Decay Capabilities.</title>
        <authorList>
            <person name="Nagy L.G."/>
            <person name="Riley R."/>
            <person name="Tritt A."/>
            <person name="Adam C."/>
            <person name="Daum C."/>
            <person name="Floudas D."/>
            <person name="Sun H."/>
            <person name="Yadav J.S."/>
            <person name="Pangilinan J."/>
            <person name="Larsson K.H."/>
            <person name="Matsuura K."/>
            <person name="Barry K."/>
            <person name="Labutti K."/>
            <person name="Kuo R."/>
            <person name="Ohm R.A."/>
            <person name="Bhattacharya S.S."/>
            <person name="Shirouzu T."/>
            <person name="Yoshinaga Y."/>
            <person name="Martin F.M."/>
            <person name="Grigoriev I.V."/>
            <person name="Hibbett D.S."/>
        </authorList>
    </citation>
    <scope>NUCLEOTIDE SEQUENCE [LARGE SCALE GENOMIC DNA]</scope>
    <source>
        <strain evidence="2 3">93-53</strain>
    </source>
</reference>
<feature type="transmembrane region" description="Helical" evidence="1">
    <location>
        <begin position="170"/>
        <end position="193"/>
    </location>
</feature>
<dbReference type="InParanoid" id="A0A165FD25"/>
<evidence type="ECO:0000313" key="2">
    <source>
        <dbReference type="EMBL" id="KZT08786.1"/>
    </source>
</evidence>
<dbReference type="GeneID" id="63819954"/>
<keyword evidence="3" id="KW-1185">Reference proteome</keyword>
<dbReference type="AlphaFoldDB" id="A0A165FD25"/>
<organism evidence="2 3">
    <name type="scientific">Laetiporus sulphureus 93-53</name>
    <dbReference type="NCBI Taxonomy" id="1314785"/>
    <lineage>
        <taxon>Eukaryota</taxon>
        <taxon>Fungi</taxon>
        <taxon>Dikarya</taxon>
        <taxon>Basidiomycota</taxon>
        <taxon>Agaricomycotina</taxon>
        <taxon>Agaricomycetes</taxon>
        <taxon>Polyporales</taxon>
        <taxon>Laetiporus</taxon>
    </lineage>
</organism>
<sequence length="195" mass="22112">MRQWLRCVSSIRRYVQRRVSIATVDERANFCRYRAGGLVQIDAPPFMGASESRRRFTYKHLFDPAHHSSARSCTSTWQPPGSGSDIHFATYPNPVSFGFRFGLRSWQPETKNHLPTNSREQMPRQGTGQSLGGLPMLSAAGDSLCLYLRCWASGQAFRGEERSRQDGRAFLYNNSFAAGSTWFSCLHSLLILWPL</sequence>
<keyword evidence="1" id="KW-0472">Membrane</keyword>
<dbReference type="EMBL" id="KV427614">
    <property type="protein sequence ID" value="KZT08786.1"/>
    <property type="molecule type" value="Genomic_DNA"/>
</dbReference>
<keyword evidence="1" id="KW-1133">Transmembrane helix</keyword>
<gene>
    <name evidence="2" type="ORF">LAESUDRAFT_55521</name>
</gene>
<name>A0A165FD25_9APHY</name>
<evidence type="ECO:0000313" key="3">
    <source>
        <dbReference type="Proteomes" id="UP000076871"/>
    </source>
</evidence>
<accession>A0A165FD25</accession>
<keyword evidence="1" id="KW-0812">Transmembrane</keyword>
<dbReference type="Proteomes" id="UP000076871">
    <property type="component" value="Unassembled WGS sequence"/>
</dbReference>